<comment type="catalytic activity">
    <reaction evidence="4 8">
        <text>(2R)-2-phosphoglycerate = (2R)-3-phosphoglycerate</text>
        <dbReference type="Rhea" id="RHEA:15901"/>
        <dbReference type="ChEBI" id="CHEBI:58272"/>
        <dbReference type="ChEBI" id="CHEBI:58289"/>
        <dbReference type="EC" id="5.4.2.11"/>
    </reaction>
</comment>
<dbReference type="InterPro" id="IPR013078">
    <property type="entry name" value="His_Pase_superF_clade-1"/>
</dbReference>
<evidence type="ECO:0000313" key="10">
    <source>
        <dbReference type="Proteomes" id="UP000297643"/>
    </source>
</evidence>
<comment type="similarity">
    <text evidence="1 4">Belongs to the phosphoglycerate mutase family. BPG-dependent PGAM subfamily.</text>
</comment>
<dbReference type="PANTHER" id="PTHR11931">
    <property type="entry name" value="PHOSPHOGLYCERATE MUTASE"/>
    <property type="match status" value="1"/>
</dbReference>
<accession>A0A4R8W7P0</accession>
<dbReference type="UniPathway" id="UPA00109">
    <property type="reaction ID" value="UER00186"/>
</dbReference>
<keyword evidence="10" id="KW-1185">Reference proteome</keyword>
<keyword evidence="4" id="KW-0312">Gluconeogenesis</keyword>
<feature type="binding site" evidence="4 6">
    <location>
        <begin position="90"/>
        <end position="93"/>
    </location>
    <ligand>
        <name>substrate</name>
    </ligand>
</feature>
<feature type="binding site" evidence="4 6">
    <location>
        <begin position="24"/>
        <end position="25"/>
    </location>
    <ligand>
        <name>substrate</name>
    </ligand>
</feature>
<keyword evidence="2 4" id="KW-0324">Glycolysis</keyword>
<dbReference type="Gene3D" id="3.40.50.1240">
    <property type="entry name" value="Phosphoglycerate mutase-like"/>
    <property type="match status" value="1"/>
</dbReference>
<feature type="binding site" evidence="4 6">
    <location>
        <begin position="117"/>
        <end position="118"/>
    </location>
    <ligand>
        <name>substrate</name>
    </ligand>
</feature>
<evidence type="ECO:0000256" key="5">
    <source>
        <dbReference type="PIRSR" id="PIRSR613078-1"/>
    </source>
</evidence>
<dbReference type="SUPFAM" id="SSF53254">
    <property type="entry name" value="Phosphoglycerate mutase-like"/>
    <property type="match status" value="1"/>
</dbReference>
<feature type="active site" description="Proton donor/acceptor" evidence="4 5">
    <location>
        <position position="90"/>
    </location>
</feature>
<dbReference type="InterPro" id="IPR005952">
    <property type="entry name" value="Phosphogly_mut1"/>
</dbReference>
<dbReference type="EMBL" id="SOFM01000025">
    <property type="protein sequence ID" value="TFC03863.1"/>
    <property type="molecule type" value="Genomic_DNA"/>
</dbReference>
<keyword evidence="3 4" id="KW-0413">Isomerase</keyword>
<dbReference type="NCBIfam" id="TIGR01258">
    <property type="entry name" value="pgm_1"/>
    <property type="match status" value="1"/>
</dbReference>
<evidence type="ECO:0000256" key="1">
    <source>
        <dbReference type="ARBA" id="ARBA00006717"/>
    </source>
</evidence>
<dbReference type="RefSeq" id="WP_134508791.1">
    <property type="nucleotide sequence ID" value="NZ_SOFM01000025.1"/>
</dbReference>
<evidence type="ECO:0000256" key="8">
    <source>
        <dbReference type="RuleBase" id="RU004512"/>
    </source>
</evidence>
<feature type="active site" description="Tele-phosphohistidine intermediate" evidence="4 5">
    <location>
        <position position="12"/>
    </location>
</feature>
<dbReference type="InterPro" id="IPR001345">
    <property type="entry name" value="PG/BPGM_mutase_AS"/>
</dbReference>
<evidence type="ECO:0000256" key="7">
    <source>
        <dbReference type="PIRSR" id="PIRSR613078-3"/>
    </source>
</evidence>
<organism evidence="9 10">
    <name type="scientific">Cryobacterium mannosilyticum</name>
    <dbReference type="NCBI Taxonomy" id="1259190"/>
    <lineage>
        <taxon>Bacteria</taxon>
        <taxon>Bacillati</taxon>
        <taxon>Actinomycetota</taxon>
        <taxon>Actinomycetes</taxon>
        <taxon>Micrococcales</taxon>
        <taxon>Microbacteriaceae</taxon>
        <taxon>Cryobacterium</taxon>
    </lineage>
</organism>
<evidence type="ECO:0000256" key="2">
    <source>
        <dbReference type="ARBA" id="ARBA00023152"/>
    </source>
</evidence>
<feature type="binding site" evidence="4 6">
    <location>
        <begin position="11"/>
        <end position="18"/>
    </location>
    <ligand>
        <name>substrate</name>
    </ligand>
</feature>
<reference evidence="9 10" key="1">
    <citation type="submission" date="2019-03" db="EMBL/GenBank/DDBJ databases">
        <title>Genomics of glacier-inhabiting Cryobacterium strains.</title>
        <authorList>
            <person name="Liu Q."/>
            <person name="Xin Y.-H."/>
        </authorList>
    </citation>
    <scope>NUCLEOTIDE SEQUENCE [LARGE SCALE GENOMIC DNA]</scope>
    <source>
        <strain evidence="9 10">RHLT2-21</strain>
    </source>
</reference>
<comment type="function">
    <text evidence="4 8">Catalyzes the interconversion of 2-phosphoglycerate and 3-phosphoglycerate.</text>
</comment>
<protein>
    <recommendedName>
        <fullName evidence="4 8">2,3-bisphosphoglycerate-dependent phosphoglycerate mutase</fullName>
        <shortName evidence="4">BPG-dependent PGAM</shortName>
        <shortName evidence="4">PGAM</shortName>
        <shortName evidence="4">Phosphoglyceromutase</shortName>
        <shortName evidence="4">dPGM</shortName>
        <ecNumber evidence="4 8">5.4.2.11</ecNumber>
    </recommendedName>
</protein>
<dbReference type="EC" id="5.4.2.11" evidence="4 8"/>
<comment type="caution">
    <text evidence="9">The sequence shown here is derived from an EMBL/GenBank/DDBJ whole genome shotgun (WGS) entry which is preliminary data.</text>
</comment>
<evidence type="ECO:0000313" key="9">
    <source>
        <dbReference type="EMBL" id="TFC03863.1"/>
    </source>
</evidence>
<dbReference type="Pfam" id="PF00300">
    <property type="entry name" value="His_Phos_1"/>
    <property type="match status" value="2"/>
</dbReference>
<dbReference type="GO" id="GO:0006094">
    <property type="term" value="P:gluconeogenesis"/>
    <property type="evidence" value="ECO:0007669"/>
    <property type="project" value="UniProtKB-UniRule"/>
</dbReference>
<dbReference type="InterPro" id="IPR029033">
    <property type="entry name" value="His_PPase_superfam"/>
</dbReference>
<dbReference type="GO" id="GO:0006096">
    <property type="term" value="P:glycolytic process"/>
    <property type="evidence" value="ECO:0007669"/>
    <property type="project" value="UniProtKB-UniRule"/>
</dbReference>
<dbReference type="Proteomes" id="UP000297643">
    <property type="component" value="Unassembled WGS sequence"/>
</dbReference>
<comment type="pathway">
    <text evidence="4 8">Carbohydrate degradation; glycolysis; pyruvate from D-glyceraldehyde 3-phosphate: step 3/5.</text>
</comment>
<dbReference type="PROSITE" id="PS00175">
    <property type="entry name" value="PG_MUTASE"/>
    <property type="match status" value="1"/>
</dbReference>
<feature type="binding site" evidence="4 6">
    <location>
        <begin position="186"/>
        <end position="187"/>
    </location>
    <ligand>
        <name>substrate</name>
    </ligand>
</feature>
<evidence type="ECO:0000256" key="6">
    <source>
        <dbReference type="PIRSR" id="PIRSR613078-2"/>
    </source>
</evidence>
<feature type="site" description="Transition state stabilizer" evidence="4 7">
    <location>
        <position position="185"/>
    </location>
</feature>
<dbReference type="AlphaFoldDB" id="A0A4R8W7P0"/>
<feature type="binding site" evidence="4 6">
    <location>
        <position position="63"/>
    </location>
    <ligand>
        <name>substrate</name>
    </ligand>
</feature>
<feature type="binding site" evidence="4 6">
    <location>
        <position position="101"/>
    </location>
    <ligand>
        <name>substrate</name>
    </ligand>
</feature>
<gene>
    <name evidence="4" type="primary">gpmA</name>
    <name evidence="9" type="ORF">E3O32_09170</name>
</gene>
<evidence type="ECO:0000256" key="3">
    <source>
        <dbReference type="ARBA" id="ARBA00023235"/>
    </source>
</evidence>
<dbReference type="SMART" id="SM00855">
    <property type="entry name" value="PGAM"/>
    <property type="match status" value="1"/>
</dbReference>
<dbReference type="GO" id="GO:0004619">
    <property type="term" value="F:phosphoglycerate mutase activity"/>
    <property type="evidence" value="ECO:0007669"/>
    <property type="project" value="UniProtKB-UniRule"/>
</dbReference>
<dbReference type="CDD" id="cd07067">
    <property type="entry name" value="HP_PGM_like"/>
    <property type="match status" value="1"/>
</dbReference>
<dbReference type="HAMAP" id="MF_01039">
    <property type="entry name" value="PGAM_GpmA"/>
    <property type="match status" value="1"/>
</dbReference>
<proteinExistence type="inferred from homology"/>
<name>A0A4R8W7P0_9MICO</name>
<evidence type="ECO:0000256" key="4">
    <source>
        <dbReference type="HAMAP-Rule" id="MF_01039"/>
    </source>
</evidence>
<sequence length="251" mass="26849">MRDAGILVLLRHGESTANAAGLFTGVLDVPLSVRGIHEAQSAAALLAAAGLAPQSVFSSELHRARQTAEIVTGELPSRPEVLAADWRVNERNYGALTGRSKEDVRAEFGQEQFLAWRRSVHTAPPPLGDAAFAALRESALFRRLPAEALTRTESLSEVMTRVVAFHAERIEPRLTAGQVVLVVAHGNSLRAYCAVLDALDDHAIHRLNLPTGHPLVYRFGDAPALRPPGGRYLDAVGAHAAAITLAREGGT</sequence>